<reference evidence="2 3" key="1">
    <citation type="journal article" date="2024" name="Ann. Entomol. Soc. Am.">
        <title>Genomic analyses of the southern and eastern yellowjacket wasps (Hymenoptera: Vespidae) reveal evolutionary signatures of social life.</title>
        <authorList>
            <person name="Catto M.A."/>
            <person name="Caine P.B."/>
            <person name="Orr S.E."/>
            <person name="Hunt B.G."/>
            <person name="Goodisman M.A.D."/>
        </authorList>
    </citation>
    <scope>NUCLEOTIDE SEQUENCE [LARGE SCALE GENOMIC DNA]</scope>
    <source>
        <strain evidence="2">233</strain>
        <tissue evidence="2">Head and thorax</tissue>
    </source>
</reference>
<dbReference type="Proteomes" id="UP001607302">
    <property type="component" value="Unassembled WGS sequence"/>
</dbReference>
<organism evidence="2 3">
    <name type="scientific">Vespula squamosa</name>
    <name type="common">Southern yellow jacket</name>
    <name type="synonym">Wasp</name>
    <dbReference type="NCBI Taxonomy" id="30214"/>
    <lineage>
        <taxon>Eukaryota</taxon>
        <taxon>Metazoa</taxon>
        <taxon>Ecdysozoa</taxon>
        <taxon>Arthropoda</taxon>
        <taxon>Hexapoda</taxon>
        <taxon>Insecta</taxon>
        <taxon>Pterygota</taxon>
        <taxon>Neoptera</taxon>
        <taxon>Endopterygota</taxon>
        <taxon>Hymenoptera</taxon>
        <taxon>Apocrita</taxon>
        <taxon>Aculeata</taxon>
        <taxon>Vespoidea</taxon>
        <taxon>Vespidae</taxon>
        <taxon>Vespinae</taxon>
        <taxon>Vespula</taxon>
    </lineage>
</organism>
<evidence type="ECO:0000313" key="3">
    <source>
        <dbReference type="Proteomes" id="UP001607302"/>
    </source>
</evidence>
<proteinExistence type="predicted"/>
<evidence type="ECO:0000313" key="2">
    <source>
        <dbReference type="EMBL" id="KAL2716337.1"/>
    </source>
</evidence>
<keyword evidence="3" id="KW-1185">Reference proteome</keyword>
<feature type="region of interest" description="Disordered" evidence="1">
    <location>
        <begin position="1"/>
        <end position="32"/>
    </location>
</feature>
<accession>A0ABD2A737</accession>
<protein>
    <submittedName>
        <fullName evidence="2">Uncharacterized protein</fullName>
    </submittedName>
</protein>
<gene>
    <name evidence="2" type="ORF">V1478_014013</name>
</gene>
<dbReference type="AlphaFoldDB" id="A0ABD2A737"/>
<sequence length="69" mass="7695">MARAVNPQGGGRAGWTSPFQSRRGGSVLDEHNSIRQNEISHNCMSIGQTRFAPLPEAEILFRGKRKYSH</sequence>
<name>A0ABD2A737_VESSQ</name>
<dbReference type="EMBL" id="JAUDFV010000154">
    <property type="protein sequence ID" value="KAL2716337.1"/>
    <property type="molecule type" value="Genomic_DNA"/>
</dbReference>
<comment type="caution">
    <text evidence="2">The sequence shown here is derived from an EMBL/GenBank/DDBJ whole genome shotgun (WGS) entry which is preliminary data.</text>
</comment>
<evidence type="ECO:0000256" key="1">
    <source>
        <dbReference type="SAM" id="MobiDB-lite"/>
    </source>
</evidence>